<name>A0A177CSR9_9PLEO</name>
<dbReference type="InterPro" id="IPR001841">
    <property type="entry name" value="Znf_RING"/>
</dbReference>
<dbReference type="EMBL" id="KV441549">
    <property type="protein sequence ID" value="OAG10584.1"/>
    <property type="molecule type" value="Genomic_DNA"/>
</dbReference>
<reference evidence="3 4" key="1">
    <citation type="submission" date="2016-05" db="EMBL/GenBank/DDBJ databases">
        <title>Comparative analysis of secretome profiles of manganese(II)-oxidizing ascomycete fungi.</title>
        <authorList>
            <consortium name="DOE Joint Genome Institute"/>
            <person name="Zeiner C.A."/>
            <person name="Purvine S.O."/>
            <person name="Zink E.M."/>
            <person name="Wu S."/>
            <person name="Pasa-Tolic L."/>
            <person name="Chaput D.L."/>
            <person name="Haridas S."/>
            <person name="Grigoriev I.V."/>
            <person name="Santelli C.M."/>
            <person name="Hansel C.M."/>
        </authorList>
    </citation>
    <scope>NUCLEOTIDE SEQUENCE [LARGE SCALE GENOMIC DNA]</scope>
    <source>
        <strain evidence="3 4">AP3s5-JAC2a</strain>
    </source>
</reference>
<gene>
    <name evidence="3" type="ORF">CC84DRAFT_1172970</name>
</gene>
<proteinExistence type="predicted"/>
<dbReference type="Proteomes" id="UP000077069">
    <property type="component" value="Unassembled WGS sequence"/>
</dbReference>
<keyword evidence="1" id="KW-0863">Zinc-finger</keyword>
<evidence type="ECO:0000256" key="1">
    <source>
        <dbReference type="PROSITE-ProRule" id="PRU00175"/>
    </source>
</evidence>
<evidence type="ECO:0000259" key="2">
    <source>
        <dbReference type="PROSITE" id="PS50089"/>
    </source>
</evidence>
<sequence>MSYRIDESVISNFLTNHTHALRLSALPLDPLSRQCPVCRDIYHAQDPAYVHPLLPADTPEYPVQVHNRGPCSHILGRRCIERHVRAGQPWSHSCPLCREVWFPAPNSARTEIVSTLDNVLGALERLEMRDEASSHEIENVEQALENIRELLYSQRWI</sequence>
<keyword evidence="1" id="KW-0862">Zinc</keyword>
<dbReference type="Gene3D" id="3.30.40.10">
    <property type="entry name" value="Zinc/RING finger domain, C3HC4 (zinc finger)"/>
    <property type="match status" value="1"/>
</dbReference>
<dbReference type="GeneID" id="28763491"/>
<dbReference type="OrthoDB" id="3791947at2759"/>
<dbReference type="InterPro" id="IPR013083">
    <property type="entry name" value="Znf_RING/FYVE/PHD"/>
</dbReference>
<evidence type="ECO:0000313" key="3">
    <source>
        <dbReference type="EMBL" id="OAG10584.1"/>
    </source>
</evidence>
<feature type="domain" description="RING-type" evidence="2">
    <location>
        <begin position="35"/>
        <end position="98"/>
    </location>
</feature>
<dbReference type="InParanoid" id="A0A177CSR9"/>
<keyword evidence="4" id="KW-1185">Reference proteome</keyword>
<dbReference type="RefSeq" id="XP_018040949.1">
    <property type="nucleotide sequence ID" value="XM_018180005.1"/>
</dbReference>
<evidence type="ECO:0000313" key="4">
    <source>
        <dbReference type="Proteomes" id="UP000077069"/>
    </source>
</evidence>
<organism evidence="3 4">
    <name type="scientific">Paraphaeosphaeria sporulosa</name>
    <dbReference type="NCBI Taxonomy" id="1460663"/>
    <lineage>
        <taxon>Eukaryota</taxon>
        <taxon>Fungi</taxon>
        <taxon>Dikarya</taxon>
        <taxon>Ascomycota</taxon>
        <taxon>Pezizomycotina</taxon>
        <taxon>Dothideomycetes</taxon>
        <taxon>Pleosporomycetidae</taxon>
        <taxon>Pleosporales</taxon>
        <taxon>Massarineae</taxon>
        <taxon>Didymosphaeriaceae</taxon>
        <taxon>Paraphaeosphaeria</taxon>
    </lineage>
</organism>
<dbReference type="GO" id="GO:0008270">
    <property type="term" value="F:zinc ion binding"/>
    <property type="evidence" value="ECO:0007669"/>
    <property type="project" value="UniProtKB-KW"/>
</dbReference>
<keyword evidence="1" id="KW-0479">Metal-binding</keyword>
<accession>A0A177CSR9</accession>
<dbReference type="AlphaFoldDB" id="A0A177CSR9"/>
<protein>
    <recommendedName>
        <fullName evidence="2">RING-type domain-containing protein</fullName>
    </recommendedName>
</protein>
<dbReference type="SUPFAM" id="SSF57850">
    <property type="entry name" value="RING/U-box"/>
    <property type="match status" value="1"/>
</dbReference>
<dbReference type="PROSITE" id="PS50089">
    <property type="entry name" value="ZF_RING_2"/>
    <property type="match status" value="1"/>
</dbReference>